<comment type="caution">
    <text evidence="1">The sequence shown here is derived from an EMBL/GenBank/DDBJ whole genome shotgun (WGS) entry which is preliminary data.</text>
</comment>
<dbReference type="Proteomes" id="UP001381693">
    <property type="component" value="Unassembled WGS sequence"/>
</dbReference>
<dbReference type="AlphaFoldDB" id="A0AAN8X462"/>
<dbReference type="EMBL" id="JAXCGZ010010014">
    <property type="protein sequence ID" value="KAK7075896.1"/>
    <property type="molecule type" value="Genomic_DNA"/>
</dbReference>
<accession>A0AAN8X462</accession>
<protein>
    <submittedName>
        <fullName evidence="1">Uncharacterized protein</fullName>
    </submittedName>
</protein>
<sequence>MQILYDQTYTDTVREITQDSKLPEEGIMLIEYTGTTTELNIMMNAATKNTVSIVLCRPTFYLEIFQN</sequence>
<keyword evidence="2" id="KW-1185">Reference proteome</keyword>
<name>A0AAN8X462_HALRR</name>
<proteinExistence type="predicted"/>
<reference evidence="1 2" key="1">
    <citation type="submission" date="2023-11" db="EMBL/GenBank/DDBJ databases">
        <title>Halocaridina rubra genome assembly.</title>
        <authorList>
            <person name="Smith C."/>
        </authorList>
    </citation>
    <scope>NUCLEOTIDE SEQUENCE [LARGE SCALE GENOMIC DNA]</scope>
    <source>
        <strain evidence="1">EP-1</strain>
        <tissue evidence="1">Whole</tissue>
    </source>
</reference>
<evidence type="ECO:0000313" key="2">
    <source>
        <dbReference type="Proteomes" id="UP001381693"/>
    </source>
</evidence>
<evidence type="ECO:0000313" key="1">
    <source>
        <dbReference type="EMBL" id="KAK7075896.1"/>
    </source>
</evidence>
<feature type="non-terminal residue" evidence="1">
    <location>
        <position position="67"/>
    </location>
</feature>
<organism evidence="1 2">
    <name type="scientific">Halocaridina rubra</name>
    <name type="common">Hawaiian red shrimp</name>
    <dbReference type="NCBI Taxonomy" id="373956"/>
    <lineage>
        <taxon>Eukaryota</taxon>
        <taxon>Metazoa</taxon>
        <taxon>Ecdysozoa</taxon>
        <taxon>Arthropoda</taxon>
        <taxon>Crustacea</taxon>
        <taxon>Multicrustacea</taxon>
        <taxon>Malacostraca</taxon>
        <taxon>Eumalacostraca</taxon>
        <taxon>Eucarida</taxon>
        <taxon>Decapoda</taxon>
        <taxon>Pleocyemata</taxon>
        <taxon>Caridea</taxon>
        <taxon>Atyoidea</taxon>
        <taxon>Atyidae</taxon>
        <taxon>Halocaridina</taxon>
    </lineage>
</organism>
<gene>
    <name evidence="1" type="ORF">SK128_015645</name>
</gene>